<protein>
    <submittedName>
        <fullName evidence="1">Uncharacterized protein</fullName>
    </submittedName>
</protein>
<name>A0A6H5HAS4_9HEMI</name>
<dbReference type="EMBL" id="CADCXU010027018">
    <property type="protein sequence ID" value="CAB0013791.1"/>
    <property type="molecule type" value="Genomic_DNA"/>
</dbReference>
<evidence type="ECO:0000313" key="1">
    <source>
        <dbReference type="EMBL" id="CAB0013791.1"/>
    </source>
</evidence>
<gene>
    <name evidence="1" type="ORF">NTEN_LOCUS18349</name>
</gene>
<sequence length="202" mass="22414">MAGVVLRGAAVQAHGAPCPTHLVKVSFLCAMSPEELDEEEVYLTLGAPQPWTKMRNQAFGPLAFLGSTPLTTSLAFHFCFLLCTSPRLLHAKDLEEDKLEYWWRIRWKKRRSGGGSCGVSDGGRSGHGGVRLGMAAVNIANRRASNTRKTRRMTVVGGLYDEQSRHSASMQVKNCLPDIISEWTDMQAMRPPQHRFGSTSRR</sequence>
<dbReference type="AlphaFoldDB" id="A0A6H5HAS4"/>
<accession>A0A6H5HAS4</accession>
<keyword evidence="2" id="KW-1185">Reference proteome</keyword>
<proteinExistence type="predicted"/>
<dbReference type="Proteomes" id="UP000479000">
    <property type="component" value="Unassembled WGS sequence"/>
</dbReference>
<organism evidence="1 2">
    <name type="scientific">Nesidiocoris tenuis</name>
    <dbReference type="NCBI Taxonomy" id="355587"/>
    <lineage>
        <taxon>Eukaryota</taxon>
        <taxon>Metazoa</taxon>
        <taxon>Ecdysozoa</taxon>
        <taxon>Arthropoda</taxon>
        <taxon>Hexapoda</taxon>
        <taxon>Insecta</taxon>
        <taxon>Pterygota</taxon>
        <taxon>Neoptera</taxon>
        <taxon>Paraneoptera</taxon>
        <taxon>Hemiptera</taxon>
        <taxon>Heteroptera</taxon>
        <taxon>Panheteroptera</taxon>
        <taxon>Cimicomorpha</taxon>
        <taxon>Miridae</taxon>
        <taxon>Dicyphina</taxon>
        <taxon>Nesidiocoris</taxon>
    </lineage>
</organism>
<evidence type="ECO:0000313" key="2">
    <source>
        <dbReference type="Proteomes" id="UP000479000"/>
    </source>
</evidence>
<reference evidence="1 2" key="1">
    <citation type="submission" date="2020-02" db="EMBL/GenBank/DDBJ databases">
        <authorList>
            <person name="Ferguson B K."/>
        </authorList>
    </citation>
    <scope>NUCLEOTIDE SEQUENCE [LARGE SCALE GENOMIC DNA]</scope>
</reference>